<evidence type="ECO:0000313" key="2">
    <source>
        <dbReference type="Proteomes" id="UP000673552"/>
    </source>
</evidence>
<name>A0A836KJL8_9TRYP</name>
<dbReference type="AlphaFoldDB" id="A0A836KJL8"/>
<organism evidence="1 2">
    <name type="scientific">Leishmania martiniquensis</name>
    <dbReference type="NCBI Taxonomy" id="1580590"/>
    <lineage>
        <taxon>Eukaryota</taxon>
        <taxon>Discoba</taxon>
        <taxon>Euglenozoa</taxon>
        <taxon>Kinetoplastea</taxon>
        <taxon>Metakinetoplastina</taxon>
        <taxon>Trypanosomatida</taxon>
        <taxon>Trypanosomatidae</taxon>
        <taxon>Leishmaniinae</taxon>
        <taxon>Leishmania</taxon>
    </lineage>
</organism>
<protein>
    <submittedName>
        <fullName evidence="1">Uncharacterized protein</fullName>
    </submittedName>
</protein>
<keyword evidence="2" id="KW-1185">Reference proteome</keyword>
<gene>
    <name evidence="1" type="ORF">LSCM1_03425</name>
</gene>
<dbReference type="EMBL" id="JAFEUZ010000027">
    <property type="protein sequence ID" value="KAG5475312.1"/>
    <property type="molecule type" value="Genomic_DNA"/>
</dbReference>
<proteinExistence type="predicted"/>
<dbReference type="KEGG" id="lmat:92513479"/>
<reference evidence="2" key="1">
    <citation type="journal article" date="2021" name="Microbiol. Resour. Announc.">
        <title>LGAAP: Leishmaniinae Genome Assembly and Annotation Pipeline.</title>
        <authorList>
            <person name="Almutairi H."/>
            <person name="Urbaniak M.D."/>
            <person name="Bates M.D."/>
            <person name="Jariyapan N."/>
            <person name="Kwakye-Nuako G."/>
            <person name="Thomaz-Soccol V."/>
            <person name="Al-Salem W.S."/>
            <person name="Dillon R.J."/>
            <person name="Bates P.A."/>
            <person name="Gatherer D."/>
        </authorList>
    </citation>
    <scope>NUCLEOTIDE SEQUENCE [LARGE SCALE GENOMIC DNA]</scope>
</reference>
<comment type="caution">
    <text evidence="1">The sequence shown here is derived from an EMBL/GenBank/DDBJ whole genome shotgun (WGS) entry which is preliminary data.</text>
</comment>
<reference evidence="2" key="2">
    <citation type="journal article" date="2021" name="Sci. Data">
        <title>Chromosome-scale genome sequencing, assembly and annotation of six genomes from subfamily Leishmaniinae.</title>
        <authorList>
            <person name="Almutairi H."/>
            <person name="Urbaniak M.D."/>
            <person name="Bates M.D."/>
            <person name="Jariyapan N."/>
            <person name="Kwakye-Nuako G."/>
            <person name="Thomaz Soccol V."/>
            <person name="Al-Salem W.S."/>
            <person name="Dillon R.J."/>
            <person name="Bates P.A."/>
            <person name="Gatherer D."/>
        </authorList>
    </citation>
    <scope>NUCLEOTIDE SEQUENCE [LARGE SCALE GENOMIC DNA]</scope>
</reference>
<dbReference type="Proteomes" id="UP000673552">
    <property type="component" value="Unassembled WGS sequence"/>
</dbReference>
<evidence type="ECO:0000313" key="1">
    <source>
        <dbReference type="EMBL" id="KAG5475312.1"/>
    </source>
</evidence>
<sequence>MIGTDASRTGKEAVLSWRSGVSDGYAEALIQRFSPSGGVTQLLSQSPTLCFAATASRSKHAPCSQLHVTRGSTQAGCRPRGGATITVVTDHCAIP</sequence>
<dbReference type="RefSeq" id="XP_067177577.1">
    <property type="nucleotide sequence ID" value="XM_067320967.1"/>
</dbReference>
<dbReference type="GeneID" id="92513479"/>
<accession>A0A836KJL8</accession>